<evidence type="ECO:0000313" key="13">
    <source>
        <dbReference type="Proteomes" id="UP000504637"/>
    </source>
</evidence>
<reference evidence="14" key="1">
    <citation type="submission" date="2020-01" db="EMBL/GenBank/DDBJ databases">
        <authorList>
            <consortium name="DOE Joint Genome Institute"/>
            <person name="Haridas S."/>
            <person name="Albert R."/>
            <person name="Binder M."/>
            <person name="Bloem J."/>
            <person name="Labutti K."/>
            <person name="Salamov A."/>
            <person name="Andreopoulos B."/>
            <person name="Baker S.E."/>
            <person name="Barry K."/>
            <person name="Bills G."/>
            <person name="Bluhm B.H."/>
            <person name="Cannon C."/>
            <person name="Castanera R."/>
            <person name="Culley D.E."/>
            <person name="Daum C."/>
            <person name="Ezra D."/>
            <person name="Gonzalez J.B."/>
            <person name="Henrissat B."/>
            <person name="Kuo A."/>
            <person name="Liang C."/>
            <person name="Lipzen A."/>
            <person name="Lutzoni F."/>
            <person name="Magnuson J."/>
            <person name="Mondo S."/>
            <person name="Nolan M."/>
            <person name="Ohm R."/>
            <person name="Pangilinan J."/>
            <person name="Park H.-J."/>
            <person name="Ramirez L."/>
            <person name="Alfaro M."/>
            <person name="Sun H."/>
            <person name="Tritt A."/>
            <person name="Yoshinaga Y."/>
            <person name="Zwiers L.-H."/>
            <person name="Turgeon B.G."/>
            <person name="Goodwin S.B."/>
            <person name="Spatafora J.W."/>
            <person name="Crous P.W."/>
            <person name="Grigoriev I.V."/>
        </authorList>
    </citation>
    <scope>NUCLEOTIDE SEQUENCE</scope>
    <source>
        <strain evidence="14">CBS 342.82</strain>
    </source>
</reference>
<evidence type="ECO:0000256" key="4">
    <source>
        <dbReference type="ARBA" id="ARBA00022692"/>
    </source>
</evidence>
<keyword evidence="10" id="KW-0472">Membrane</keyword>
<evidence type="ECO:0000256" key="2">
    <source>
        <dbReference type="ARBA" id="ARBA00005377"/>
    </source>
</evidence>
<evidence type="ECO:0000256" key="7">
    <source>
        <dbReference type="ARBA" id="ARBA00022989"/>
    </source>
</evidence>
<dbReference type="AlphaFoldDB" id="A0A6J3LVW2"/>
<dbReference type="RefSeq" id="XP_033456455.1">
    <property type="nucleotide sequence ID" value="XM_033602671.1"/>
</dbReference>
<keyword evidence="12" id="KW-0753">Steroid metabolism</keyword>
<evidence type="ECO:0000256" key="5">
    <source>
        <dbReference type="ARBA" id="ARBA00022824"/>
    </source>
</evidence>
<gene>
    <name evidence="14" type="ORF">K489DRAFT_362823</name>
</gene>
<dbReference type="GO" id="GO:0016126">
    <property type="term" value="P:sterol biosynthetic process"/>
    <property type="evidence" value="ECO:0007669"/>
    <property type="project" value="UniProtKB-KW"/>
</dbReference>
<evidence type="ECO:0000256" key="8">
    <source>
        <dbReference type="ARBA" id="ARBA00023011"/>
    </source>
</evidence>
<keyword evidence="7" id="KW-1133">Transmembrane helix</keyword>
<dbReference type="PANTHER" id="PTHR15451:SF19">
    <property type="entry name" value="ERGOSTEROL BIOSYNTHETIC PROTEIN 28 HOMOLOG"/>
    <property type="match status" value="1"/>
</dbReference>
<dbReference type="Proteomes" id="UP000504637">
    <property type="component" value="Unplaced"/>
</dbReference>
<sequence length="159" mass="17190">MSQFDAISSYLPPGEGYLPKWLLFISVVSLANSIQSYTSLAGTRAVYSGTVPSKPSGVPSSTLRSSSLESTSPVTALSARTFGTWTAITSIIRLYAAYNIANQPVYEMALWTFGVAWLHFVSEWLVFGTARFGKGLIGPLVVSTATGLWMVSQKGFYVQ</sequence>
<organism evidence="14">
    <name type="scientific">Dissoconium aciculare CBS 342.82</name>
    <dbReference type="NCBI Taxonomy" id="1314786"/>
    <lineage>
        <taxon>Eukaryota</taxon>
        <taxon>Fungi</taxon>
        <taxon>Dikarya</taxon>
        <taxon>Ascomycota</taxon>
        <taxon>Pezizomycotina</taxon>
        <taxon>Dothideomycetes</taxon>
        <taxon>Dothideomycetidae</taxon>
        <taxon>Mycosphaerellales</taxon>
        <taxon>Dissoconiaceae</taxon>
        <taxon>Dissoconium</taxon>
    </lineage>
</organism>
<evidence type="ECO:0000256" key="9">
    <source>
        <dbReference type="ARBA" id="ARBA00023098"/>
    </source>
</evidence>
<keyword evidence="6" id="KW-0752">Steroid biosynthesis</keyword>
<keyword evidence="8" id="KW-0756">Sterol biosynthesis</keyword>
<reference evidence="14" key="3">
    <citation type="submission" date="2025-08" db="UniProtKB">
        <authorList>
            <consortium name="RefSeq"/>
        </authorList>
    </citation>
    <scope>IDENTIFICATION</scope>
    <source>
        <strain evidence="14">CBS 342.82</strain>
    </source>
</reference>
<dbReference type="PANTHER" id="PTHR15451">
    <property type="entry name" value="ERGOSTEROL BIOSYNTHETIC PROTEIN 28-RELATED"/>
    <property type="match status" value="1"/>
</dbReference>
<evidence type="ECO:0000256" key="12">
    <source>
        <dbReference type="ARBA" id="ARBA00023221"/>
    </source>
</evidence>
<dbReference type="OrthoDB" id="6485510at2759"/>
<reference evidence="14" key="2">
    <citation type="submission" date="2020-04" db="EMBL/GenBank/DDBJ databases">
        <authorList>
            <consortium name="NCBI Genome Project"/>
        </authorList>
    </citation>
    <scope>NUCLEOTIDE SEQUENCE</scope>
    <source>
        <strain evidence="14">CBS 342.82</strain>
    </source>
</reference>
<dbReference type="GO" id="GO:0030674">
    <property type="term" value="F:protein-macromolecule adaptor activity"/>
    <property type="evidence" value="ECO:0007669"/>
    <property type="project" value="TreeGrafter"/>
</dbReference>
<keyword evidence="3" id="KW-0444">Lipid biosynthesis</keyword>
<comment type="similarity">
    <text evidence="2">Belongs to the ERG28 family.</text>
</comment>
<accession>A0A6J3LVW2</accession>
<dbReference type="Pfam" id="PF03694">
    <property type="entry name" value="Erg28"/>
    <property type="match status" value="1"/>
</dbReference>
<evidence type="ECO:0000256" key="10">
    <source>
        <dbReference type="ARBA" id="ARBA00023136"/>
    </source>
</evidence>
<evidence type="ECO:0000256" key="3">
    <source>
        <dbReference type="ARBA" id="ARBA00022516"/>
    </source>
</evidence>
<comment type="subcellular location">
    <subcellularLocation>
        <location evidence="1">Endoplasmic reticulum membrane</location>
        <topology evidence="1">Multi-pass membrane protein</topology>
    </subcellularLocation>
</comment>
<keyword evidence="4" id="KW-0812">Transmembrane</keyword>
<dbReference type="GeneID" id="54360471"/>
<evidence type="ECO:0000256" key="11">
    <source>
        <dbReference type="ARBA" id="ARBA00023166"/>
    </source>
</evidence>
<proteinExistence type="inferred from homology"/>
<evidence type="ECO:0000256" key="6">
    <source>
        <dbReference type="ARBA" id="ARBA00022955"/>
    </source>
</evidence>
<dbReference type="GO" id="GO:0005789">
    <property type="term" value="C:endoplasmic reticulum membrane"/>
    <property type="evidence" value="ECO:0007669"/>
    <property type="project" value="UniProtKB-SubCell"/>
</dbReference>
<keyword evidence="9" id="KW-0443">Lipid metabolism</keyword>
<name>A0A6J3LVW2_9PEZI</name>
<keyword evidence="5" id="KW-0256">Endoplasmic reticulum</keyword>
<keyword evidence="13" id="KW-1185">Reference proteome</keyword>
<dbReference type="InterPro" id="IPR005352">
    <property type="entry name" value="Erg28"/>
</dbReference>
<evidence type="ECO:0000313" key="14">
    <source>
        <dbReference type="RefSeq" id="XP_033456455.1"/>
    </source>
</evidence>
<keyword evidence="11" id="KW-1207">Sterol metabolism</keyword>
<evidence type="ECO:0000256" key="1">
    <source>
        <dbReference type="ARBA" id="ARBA00004477"/>
    </source>
</evidence>
<protein>
    <submittedName>
        <fullName evidence="14">Ergosterol 28</fullName>
    </submittedName>
</protein>